<dbReference type="AlphaFoldDB" id="A0A7X0H6C4"/>
<evidence type="ECO:0000313" key="2">
    <source>
        <dbReference type="Proteomes" id="UP000541810"/>
    </source>
</evidence>
<keyword evidence="2" id="KW-1185">Reference proteome</keyword>
<dbReference type="RefSeq" id="WP_184677508.1">
    <property type="nucleotide sequence ID" value="NZ_JACHGY010000001.1"/>
</dbReference>
<gene>
    <name evidence="1" type="ORF">HNQ40_001764</name>
</gene>
<accession>A0A7X0H6C4</accession>
<organism evidence="1 2">
    <name type="scientific">Algisphaera agarilytica</name>
    <dbReference type="NCBI Taxonomy" id="1385975"/>
    <lineage>
        <taxon>Bacteria</taxon>
        <taxon>Pseudomonadati</taxon>
        <taxon>Planctomycetota</taxon>
        <taxon>Phycisphaerae</taxon>
        <taxon>Phycisphaerales</taxon>
        <taxon>Phycisphaeraceae</taxon>
        <taxon>Algisphaera</taxon>
    </lineage>
</organism>
<reference evidence="1 2" key="1">
    <citation type="submission" date="2020-08" db="EMBL/GenBank/DDBJ databases">
        <title>Genomic Encyclopedia of Type Strains, Phase IV (KMG-IV): sequencing the most valuable type-strain genomes for metagenomic binning, comparative biology and taxonomic classification.</title>
        <authorList>
            <person name="Goeker M."/>
        </authorList>
    </citation>
    <scope>NUCLEOTIDE SEQUENCE [LARGE SCALE GENOMIC DNA]</scope>
    <source>
        <strain evidence="1 2">DSM 103725</strain>
    </source>
</reference>
<name>A0A7X0H6C4_9BACT</name>
<comment type="caution">
    <text evidence="1">The sequence shown here is derived from an EMBL/GenBank/DDBJ whole genome shotgun (WGS) entry which is preliminary data.</text>
</comment>
<dbReference type="Proteomes" id="UP000541810">
    <property type="component" value="Unassembled WGS sequence"/>
</dbReference>
<protein>
    <submittedName>
        <fullName evidence="1">Uncharacterized protein</fullName>
    </submittedName>
</protein>
<sequence>MRSVLSAVIVLLVTCSTGCINPLPSSLPSDVSDPAALELLRASAEAHGGDATFAEVAAINVSYDGEWLNNVWNLQPMLVDREHRKSSVERIEYGSGWPVVTQTHTGPAGATKDVRWPAADPAGETYGGGASVRYAGNRVEDPEEGVRVEEAAAMVAEAYRMFLTGPFYFTQRGGEMTAVMASADTVLGATCDVVLVELRPGFGTSKVDRVEIAIDQETQYVRRVRFSLDGFRKTRGATADVEFSNFVEREGLVFPTEFLEIVVHPINREVHRWWVTDLSVELKSE</sequence>
<evidence type="ECO:0000313" key="1">
    <source>
        <dbReference type="EMBL" id="MBB6429958.1"/>
    </source>
</evidence>
<proteinExistence type="predicted"/>
<dbReference type="EMBL" id="JACHGY010000001">
    <property type="protein sequence ID" value="MBB6429958.1"/>
    <property type="molecule type" value="Genomic_DNA"/>
</dbReference>